<gene>
    <name evidence="3" type="primary">LOC102807819</name>
</gene>
<organism evidence="2 3">
    <name type="scientific">Saccoglossus kowalevskii</name>
    <name type="common">Acorn worm</name>
    <dbReference type="NCBI Taxonomy" id="10224"/>
    <lineage>
        <taxon>Eukaryota</taxon>
        <taxon>Metazoa</taxon>
        <taxon>Hemichordata</taxon>
        <taxon>Enteropneusta</taxon>
        <taxon>Harrimaniidae</taxon>
        <taxon>Saccoglossus</taxon>
    </lineage>
</organism>
<protein>
    <submittedName>
        <fullName evidence="3">Dentin sialophosphoprotein-like</fullName>
    </submittedName>
</protein>
<dbReference type="GeneID" id="102807819"/>
<name>A0ABM0LYY8_SACKO</name>
<proteinExistence type="predicted"/>
<evidence type="ECO:0000313" key="3">
    <source>
        <dbReference type="RefSeq" id="XP_006812979.1"/>
    </source>
</evidence>
<dbReference type="Proteomes" id="UP000694865">
    <property type="component" value="Unplaced"/>
</dbReference>
<feature type="region of interest" description="Disordered" evidence="1">
    <location>
        <begin position="528"/>
        <end position="550"/>
    </location>
</feature>
<accession>A0ABM0LYY8</accession>
<sequence length="583" mass="65104">MAFTKSFVASSDKKGSPAMWPFNNILQLGRIGNNTEALCHSEVQKETYRPRFLRLDSTGENSNGFDFREASDRTCRGLSDNLQTGGNLMQTKTKNHYQSVTDRVLDAVHQLFNSSTVLNQSQRYGVQSWPVCGSEFDFNLTNFCRQYIDEICDFSRVNNNFHPSRENRVFMFGRLSNLINNMYNTTAGAIRDNVTSDMLNSGQVCTEQMTQPMTNSLQITPQTYPINCDTTEKLQAETNTQKGHIQTDVNSHLSSCGAVLSNSVIDSYHGDTCTYQDYCDTECGKVHSYRTDQAGHNGCIILQADQHLDEISQCRKKLKCSSFSDLNISTSQNELVTSGQSQSIHTSEQNSTMPVENSKPTCLQSCTSNDDNFNDFQPFEFCRKDPLLESQSDISFQSSLNCSRNDTTESMLFEVAHRLSACSLLSNESDVCFQGDTFLHGNKDGSSDDVVADTGFASKNSSRSISFIVGGDDFDSDWSSDSDYDECDNDAADLQESIWNSFMTSGDPYNPIYGWQCNMTESTKLTKTTSSPNLLSGASTPRAIPHHNTTPECNSSRNYILFKHTSTPKTSMGDSIMEEHRTF</sequence>
<keyword evidence="2" id="KW-1185">Reference proteome</keyword>
<reference evidence="3" key="1">
    <citation type="submission" date="2025-08" db="UniProtKB">
        <authorList>
            <consortium name="RefSeq"/>
        </authorList>
    </citation>
    <scope>IDENTIFICATION</scope>
    <source>
        <tissue evidence="3">Testes</tissue>
    </source>
</reference>
<evidence type="ECO:0000256" key="1">
    <source>
        <dbReference type="SAM" id="MobiDB-lite"/>
    </source>
</evidence>
<evidence type="ECO:0000313" key="2">
    <source>
        <dbReference type="Proteomes" id="UP000694865"/>
    </source>
</evidence>
<dbReference type="RefSeq" id="XP_006812979.1">
    <property type="nucleotide sequence ID" value="XM_006812916.1"/>
</dbReference>